<feature type="region of interest" description="Disordered" evidence="2">
    <location>
        <begin position="602"/>
        <end position="631"/>
    </location>
</feature>
<dbReference type="Pfam" id="PF03398">
    <property type="entry name" value="Ist1"/>
    <property type="match status" value="2"/>
</dbReference>
<feature type="compositionally biased region" description="Polar residues" evidence="2">
    <location>
        <begin position="722"/>
        <end position="746"/>
    </location>
</feature>
<name>A0A7J6GK41_CANSA</name>
<dbReference type="FunFam" id="1.20.1260.60:FF:000002">
    <property type="entry name" value="Vacuolar protein sorting-associated protein IST1"/>
    <property type="match status" value="2"/>
</dbReference>
<feature type="compositionally biased region" description="Polar residues" evidence="2">
    <location>
        <begin position="848"/>
        <end position="861"/>
    </location>
</feature>
<gene>
    <name evidence="3" type="ORF">F8388_015347</name>
    <name evidence="4" type="ORF">G4B88_018466</name>
</gene>
<dbReference type="Gene3D" id="1.20.1260.60">
    <property type="entry name" value="Vacuolar protein sorting-associated protein Ist1"/>
    <property type="match status" value="2"/>
</dbReference>
<feature type="region of interest" description="Disordered" evidence="2">
    <location>
        <begin position="276"/>
        <end position="312"/>
    </location>
</feature>
<evidence type="ECO:0000256" key="2">
    <source>
        <dbReference type="SAM" id="MobiDB-lite"/>
    </source>
</evidence>
<dbReference type="PANTHER" id="PTHR12161:SF65">
    <property type="entry name" value="IST1-LIKE PROTEIN"/>
    <property type="match status" value="1"/>
</dbReference>
<evidence type="ECO:0000313" key="3">
    <source>
        <dbReference type="EMBL" id="KAF4382519.1"/>
    </source>
</evidence>
<feature type="compositionally biased region" description="Basic and acidic residues" evidence="2">
    <location>
        <begin position="711"/>
        <end position="720"/>
    </location>
</feature>
<accession>A0A7J6GK41</accession>
<protein>
    <submittedName>
        <fullName evidence="3">Uncharacterized protein</fullName>
    </submittedName>
</protein>
<feature type="compositionally biased region" description="Acidic residues" evidence="2">
    <location>
        <begin position="784"/>
        <end position="797"/>
    </location>
</feature>
<evidence type="ECO:0000313" key="6">
    <source>
        <dbReference type="Proteomes" id="UP000583929"/>
    </source>
</evidence>
<dbReference type="PANTHER" id="PTHR12161">
    <property type="entry name" value="IST1 FAMILY MEMBER"/>
    <property type="match status" value="1"/>
</dbReference>
<keyword evidence="6" id="KW-1185">Reference proteome</keyword>
<feature type="region of interest" description="Disordered" evidence="2">
    <location>
        <begin position="711"/>
        <end position="861"/>
    </location>
</feature>
<feature type="compositionally biased region" description="Basic and acidic residues" evidence="2">
    <location>
        <begin position="205"/>
        <end position="217"/>
    </location>
</feature>
<organism evidence="3 5">
    <name type="scientific">Cannabis sativa</name>
    <name type="common">Hemp</name>
    <name type="synonym">Marijuana</name>
    <dbReference type="NCBI Taxonomy" id="3483"/>
    <lineage>
        <taxon>Eukaryota</taxon>
        <taxon>Viridiplantae</taxon>
        <taxon>Streptophyta</taxon>
        <taxon>Embryophyta</taxon>
        <taxon>Tracheophyta</taxon>
        <taxon>Spermatophyta</taxon>
        <taxon>Magnoliopsida</taxon>
        <taxon>eudicotyledons</taxon>
        <taxon>Gunneridae</taxon>
        <taxon>Pentapetalae</taxon>
        <taxon>rosids</taxon>
        <taxon>fabids</taxon>
        <taxon>Rosales</taxon>
        <taxon>Cannabaceae</taxon>
        <taxon>Cannabis</taxon>
    </lineage>
</organism>
<feature type="compositionally biased region" description="Basic and acidic residues" evidence="2">
    <location>
        <begin position="816"/>
        <end position="832"/>
    </location>
</feature>
<reference evidence="5 6" key="1">
    <citation type="journal article" date="2020" name="bioRxiv">
        <title>Sequence and annotation of 42 cannabis genomes reveals extensive copy number variation in cannabinoid synthesis and pathogen resistance genes.</title>
        <authorList>
            <person name="Mckernan K.J."/>
            <person name="Helbert Y."/>
            <person name="Kane L.T."/>
            <person name="Ebling H."/>
            <person name="Zhang L."/>
            <person name="Liu B."/>
            <person name="Eaton Z."/>
            <person name="Mclaughlin S."/>
            <person name="Kingan S."/>
            <person name="Baybayan P."/>
            <person name="Concepcion G."/>
            <person name="Jordan M."/>
            <person name="Riva A."/>
            <person name="Barbazuk W."/>
            <person name="Harkins T."/>
        </authorList>
    </citation>
    <scope>NUCLEOTIDE SEQUENCE [LARGE SCALE GENOMIC DNA]</scope>
    <source>
        <strain evidence="5 6">cv. Jamaican Lion 4</strain>
        <strain evidence="4">Father</strain>
        <strain evidence="3">Mother</strain>
        <tissue evidence="3">Leaf</tissue>
    </source>
</reference>
<feature type="compositionally biased region" description="Basic and acidic residues" evidence="2">
    <location>
        <begin position="747"/>
        <end position="763"/>
    </location>
</feature>
<dbReference type="InterPro" id="IPR005061">
    <property type="entry name" value="Ist1"/>
</dbReference>
<feature type="region of interest" description="Disordered" evidence="2">
    <location>
        <begin position="383"/>
        <end position="402"/>
    </location>
</feature>
<feature type="compositionally biased region" description="Basic and acidic residues" evidence="2">
    <location>
        <begin position="607"/>
        <end position="631"/>
    </location>
</feature>
<feature type="region of interest" description="Disordered" evidence="2">
    <location>
        <begin position="205"/>
        <end position="233"/>
    </location>
</feature>
<feature type="compositionally biased region" description="Acidic residues" evidence="2">
    <location>
        <begin position="764"/>
        <end position="776"/>
    </location>
</feature>
<dbReference type="Proteomes" id="UP000525078">
    <property type="component" value="Unassembled WGS sequence"/>
</dbReference>
<dbReference type="GO" id="GO:0015031">
    <property type="term" value="P:protein transport"/>
    <property type="evidence" value="ECO:0007669"/>
    <property type="project" value="InterPro"/>
</dbReference>
<dbReference type="Proteomes" id="UP000583929">
    <property type="component" value="Unassembled WGS sequence"/>
</dbReference>
<dbReference type="InterPro" id="IPR042277">
    <property type="entry name" value="IST1-like"/>
</dbReference>
<comment type="similarity">
    <text evidence="1">Belongs to the IST1 family.</text>
</comment>
<evidence type="ECO:0000313" key="4">
    <source>
        <dbReference type="EMBL" id="KAF4394316.1"/>
    </source>
</evidence>
<feature type="compositionally biased region" description="Basic and acidic residues" evidence="2">
    <location>
        <begin position="278"/>
        <end position="312"/>
    </location>
</feature>
<dbReference type="EMBL" id="JAATIQ010000045">
    <property type="protein sequence ID" value="KAF4394316.1"/>
    <property type="molecule type" value="Genomic_DNA"/>
</dbReference>
<sequence length="861" mass="97680">MGKTMDALLGKKFKTSKFKNLVELVSSRIAVIEKQHRLKCMQAQSDVVSLLRLGHQESALLRVELVITEQDMLDAYSMIENFCHLLVERVVSIENNKEVPDDLKEAISSLIYAASKCGEVQELEKISKMFTKRFGKEFSQNAVELCNHCGVCPKIVSKLSTQRPNLETKLTMLKEIAFANGIDLHIEGENLMVITQEMRLDRNQKELEPQESAKDGNEQNQGEIIPEEVKPKKKYRDLKASDIHEVQDEYDQAISQKTQDEKRNILEDVMLMKKHRDPKADHDKHGVRHGEECLSTKEPKQGERVSDQEGIQRRKYKDFKSAAQAAYKLASHAAVAAKEAVEMSQPSEKVPGDRPRKSTEKKFLVHFDESSNAYHSVQGNEVLEKKKKSHDKKIETEKNHADQVISISSPEENMGRKLDALLGRNFKVSKFKTITKLAISRISILSNQHQARLSHACSDVKELLQLNHQDRALLRIERVTMEKNMLDALSMIELYCHLLLDRIKLIGKKRGEPCPEELKEAVSSLIYAASRCGEFPELHKIRAALTSKYGRDFAARAVELRNNCEVSPKMVQKFSTRKPSYETRLKVLKEIASECGITLDLEEDDSVNDHKQEKLNVKQEQEQEQERERERKQINELTRAADDLDDTTQRLQDTVLSEETKQAEHFSESMKTRRKYRDVADAAQEAFQSAAYAANAARAAVELSMSLSIDKGSEDHHGSDNEGGNVSDFGTSSTTKAHMTNTSAASRETKDLDNRQSFEKIETVEEVSSESESEPEPEPKPEPEPELEGEDDSTLEDVAEKEKKQVQRKVSSSDTNTEKRERGTCLDQHDLDTFSVPKSPLNRHHRPSNATTNDLSCKSTQ</sequence>
<dbReference type="AlphaFoldDB" id="A0A7J6GK41"/>
<dbReference type="EMBL" id="JAATIP010000054">
    <property type="protein sequence ID" value="KAF4382519.1"/>
    <property type="molecule type" value="Genomic_DNA"/>
</dbReference>
<evidence type="ECO:0000256" key="1">
    <source>
        <dbReference type="ARBA" id="ARBA00005536"/>
    </source>
</evidence>
<feature type="compositionally biased region" description="Basic and acidic residues" evidence="2">
    <location>
        <begin position="392"/>
        <end position="401"/>
    </location>
</feature>
<proteinExistence type="inferred from homology"/>
<comment type="caution">
    <text evidence="3">The sequence shown here is derived from an EMBL/GenBank/DDBJ whole genome shotgun (WGS) entry which is preliminary data.</text>
</comment>
<evidence type="ECO:0000313" key="5">
    <source>
        <dbReference type="Proteomes" id="UP000525078"/>
    </source>
</evidence>